<dbReference type="Proteomes" id="UP001193680">
    <property type="component" value="Unassembled WGS sequence"/>
</dbReference>
<accession>A0ABS0BXG1</accession>
<proteinExistence type="predicted"/>
<feature type="chain" id="PRO_5046580000" evidence="1">
    <location>
        <begin position="23"/>
        <end position="97"/>
    </location>
</feature>
<dbReference type="Gene3D" id="1.10.287.700">
    <property type="entry name" value="Helix hairpin bin"/>
    <property type="match status" value="1"/>
</dbReference>
<reference evidence="2 3" key="2">
    <citation type="submission" date="2020-11" db="EMBL/GenBank/DDBJ databases">
        <title>Sulfur oxidizing isolate from Hospital Hole Sinkhole.</title>
        <authorList>
            <person name="Scott K.M."/>
        </authorList>
    </citation>
    <scope>NUCLEOTIDE SEQUENCE [LARGE SCALE GENOMIC DNA]</scope>
    <source>
        <strain evidence="2 3">HH1</strain>
    </source>
</reference>
<reference evidence="2 3" key="1">
    <citation type="submission" date="2020-06" db="EMBL/GenBank/DDBJ databases">
        <authorList>
            <person name="Scott K."/>
        </authorList>
    </citation>
    <scope>NUCLEOTIDE SEQUENCE [LARGE SCALE GENOMIC DNA]</scope>
    <source>
        <strain evidence="2 3">HH1</strain>
    </source>
</reference>
<evidence type="ECO:0000313" key="3">
    <source>
        <dbReference type="Proteomes" id="UP001193680"/>
    </source>
</evidence>
<feature type="signal peptide" evidence="1">
    <location>
        <begin position="1"/>
        <end position="22"/>
    </location>
</feature>
<keyword evidence="1" id="KW-0732">Signal</keyword>
<dbReference type="EMBL" id="JACBGI020000018">
    <property type="protein sequence ID" value="MBF6058450.1"/>
    <property type="molecule type" value="Genomic_DNA"/>
</dbReference>
<evidence type="ECO:0000313" key="2">
    <source>
        <dbReference type="EMBL" id="MBF6058450.1"/>
    </source>
</evidence>
<evidence type="ECO:0000256" key="1">
    <source>
        <dbReference type="SAM" id="SignalP"/>
    </source>
</evidence>
<protein>
    <submittedName>
        <fullName evidence="2">Uncharacterized protein</fullName>
    </submittedName>
</protein>
<name>A0ABS0BXG1_9GAMM</name>
<keyword evidence="3" id="KW-1185">Reference proteome</keyword>
<organism evidence="2 3">
    <name type="scientific">Thiomicrorhabdus heinhorstiae</name>
    <dbReference type="NCBI Taxonomy" id="2748010"/>
    <lineage>
        <taxon>Bacteria</taxon>
        <taxon>Pseudomonadati</taxon>
        <taxon>Pseudomonadota</taxon>
        <taxon>Gammaproteobacteria</taxon>
        <taxon>Thiotrichales</taxon>
        <taxon>Piscirickettsiaceae</taxon>
        <taxon>Thiomicrorhabdus</taxon>
    </lineage>
</organism>
<dbReference type="RefSeq" id="WP_185978594.1">
    <property type="nucleotide sequence ID" value="NZ_JACBGI020000018.1"/>
</dbReference>
<gene>
    <name evidence="2" type="ORF">H8792_008860</name>
</gene>
<comment type="caution">
    <text evidence="2">The sequence shown here is derived from an EMBL/GenBank/DDBJ whole genome shotgun (WGS) entry which is preliminary data.</text>
</comment>
<sequence>MLNRKLIITALVLLSVTSTAQAGWWDSTKEGASEAWEATKDASSKAWQSTKETVSEWRDEAADSNAAKEVKKLGEKETYVKAWDEAKKASDNVLEKE</sequence>